<dbReference type="PROSITE" id="PS00759">
    <property type="entry name" value="ARGE_DAPE_CPG2_2"/>
    <property type="match status" value="1"/>
</dbReference>
<dbReference type="Pfam" id="PF07687">
    <property type="entry name" value="M20_dimer"/>
    <property type="match status" value="1"/>
</dbReference>
<dbReference type="GO" id="GO:0046872">
    <property type="term" value="F:metal ion binding"/>
    <property type="evidence" value="ECO:0007669"/>
    <property type="project" value="UniProtKB-KW"/>
</dbReference>
<dbReference type="GO" id="GO:0006526">
    <property type="term" value="P:L-arginine biosynthetic process"/>
    <property type="evidence" value="ECO:0007669"/>
    <property type="project" value="TreeGrafter"/>
</dbReference>
<evidence type="ECO:0000256" key="2">
    <source>
        <dbReference type="ARBA" id="ARBA00022723"/>
    </source>
</evidence>
<evidence type="ECO:0000313" key="8">
    <source>
        <dbReference type="Proteomes" id="UP000319557"/>
    </source>
</evidence>
<evidence type="ECO:0000256" key="1">
    <source>
        <dbReference type="ARBA" id="ARBA00001947"/>
    </source>
</evidence>
<dbReference type="InterPro" id="IPR001261">
    <property type="entry name" value="ArgE/DapE_CS"/>
</dbReference>
<dbReference type="InterPro" id="IPR050072">
    <property type="entry name" value="Peptidase_M20A"/>
</dbReference>
<dbReference type="AlphaFoldDB" id="A0A517M865"/>
<dbReference type="GO" id="GO:0008777">
    <property type="term" value="F:acetylornithine deacetylase activity"/>
    <property type="evidence" value="ECO:0007669"/>
    <property type="project" value="UniProtKB-EC"/>
</dbReference>
<dbReference type="PANTHER" id="PTHR43808:SF31">
    <property type="entry name" value="N-ACETYL-L-CITRULLINE DEACETYLASE"/>
    <property type="match status" value="1"/>
</dbReference>
<feature type="domain" description="Peptidase M20 dimerisation" evidence="6">
    <location>
        <begin position="178"/>
        <end position="285"/>
    </location>
</feature>
<dbReference type="OrthoDB" id="9792335at2"/>
<comment type="cofactor">
    <cofactor evidence="1">
        <name>Zn(2+)</name>
        <dbReference type="ChEBI" id="CHEBI:29105"/>
    </cofactor>
</comment>
<dbReference type="EC" id="3.5.1.16" evidence="7"/>
<gene>
    <name evidence="7" type="primary">argE_2</name>
    <name evidence="7" type="ORF">EC9_51960</name>
</gene>
<keyword evidence="8" id="KW-1185">Reference proteome</keyword>
<protein>
    <submittedName>
        <fullName evidence="7">Acetylornithine deacetylase</fullName>
        <ecNumber evidence="7">3.5.1.16</ecNumber>
    </submittedName>
</protein>
<evidence type="ECO:0000259" key="6">
    <source>
        <dbReference type="Pfam" id="PF07687"/>
    </source>
</evidence>
<dbReference type="PANTHER" id="PTHR43808">
    <property type="entry name" value="ACETYLORNITHINE DEACETYLASE"/>
    <property type="match status" value="1"/>
</dbReference>
<dbReference type="Gene3D" id="3.40.630.10">
    <property type="entry name" value="Zn peptidases"/>
    <property type="match status" value="1"/>
</dbReference>
<keyword evidence="3 7" id="KW-0378">Hydrolase</keyword>
<evidence type="ECO:0000256" key="5">
    <source>
        <dbReference type="ARBA" id="ARBA00023285"/>
    </source>
</evidence>
<evidence type="ECO:0000256" key="3">
    <source>
        <dbReference type="ARBA" id="ARBA00022801"/>
    </source>
</evidence>
<evidence type="ECO:0000313" key="7">
    <source>
        <dbReference type="EMBL" id="QDS90977.1"/>
    </source>
</evidence>
<dbReference type="RefSeq" id="WP_145348692.1">
    <property type="nucleotide sequence ID" value="NZ_CP036261.1"/>
</dbReference>
<evidence type="ECO:0000256" key="4">
    <source>
        <dbReference type="ARBA" id="ARBA00022833"/>
    </source>
</evidence>
<keyword evidence="5" id="KW-0170">Cobalt</keyword>
<dbReference type="CDD" id="cd03894">
    <property type="entry name" value="M20_ArgE"/>
    <property type="match status" value="1"/>
</dbReference>
<dbReference type="InterPro" id="IPR036264">
    <property type="entry name" value="Bact_exopeptidase_dim_dom"/>
</dbReference>
<dbReference type="InterPro" id="IPR002933">
    <property type="entry name" value="Peptidase_M20"/>
</dbReference>
<name>A0A517M865_9BACT</name>
<accession>A0A517M865</accession>
<dbReference type="InterPro" id="IPR011650">
    <property type="entry name" value="Peptidase_M20_dimer"/>
</dbReference>
<keyword evidence="4" id="KW-0862">Zinc</keyword>
<keyword evidence="2" id="KW-0479">Metal-binding</keyword>
<dbReference type="Pfam" id="PF01546">
    <property type="entry name" value="Peptidase_M20"/>
    <property type="match status" value="1"/>
</dbReference>
<proteinExistence type="predicted"/>
<dbReference type="Proteomes" id="UP000319557">
    <property type="component" value="Chromosome"/>
</dbReference>
<dbReference type="SUPFAM" id="SSF53187">
    <property type="entry name" value="Zn-dependent exopeptidases"/>
    <property type="match status" value="1"/>
</dbReference>
<dbReference type="EMBL" id="CP036261">
    <property type="protein sequence ID" value="QDS90977.1"/>
    <property type="molecule type" value="Genomic_DNA"/>
</dbReference>
<organism evidence="7 8">
    <name type="scientific">Rosistilla ulvae</name>
    <dbReference type="NCBI Taxonomy" id="1930277"/>
    <lineage>
        <taxon>Bacteria</taxon>
        <taxon>Pseudomonadati</taxon>
        <taxon>Planctomycetota</taxon>
        <taxon>Planctomycetia</taxon>
        <taxon>Pirellulales</taxon>
        <taxon>Pirellulaceae</taxon>
        <taxon>Rosistilla</taxon>
    </lineage>
</organism>
<dbReference type="KEGG" id="ruv:EC9_51960"/>
<sequence length="384" mass="41869">MSPVVDLTSDLIRFPSVSHRCNEDVAAFIQQRLDRLDFTTERVSYIDPAGVTKVSLVARRGEGVGGMAYFAHNDVVPVDDWQGPGSNDPFDPIIEGERLYGRGSCDMKGSLAAMLIAAESVTTTQQQAPLWIVVTADEETGFGGARNVVDQSQLYRQMVEQQPVAVIGEPTSLDIVHAHKGIDGFRLTSRGKAGHSSTRDGVNATLPMISMLQLLKSIYEQTQSDPTLQDSRFDPPDLSWNIGITGGGTAINVTPAKCQAWGSLRTMPGIDGSELVAQVQAKAAELGITFQRINGCGPMWIDSDAPFVREMVELTGAEKPKTVCYGTDAGIFSEFEQMVVCGPGDIAQAHTVDEWIDLQQLDRGVEVYQQVIQRWCCEPHPRRA</sequence>
<dbReference type="Gene3D" id="3.30.70.360">
    <property type="match status" value="1"/>
</dbReference>
<dbReference type="SUPFAM" id="SSF55031">
    <property type="entry name" value="Bacterial exopeptidase dimerisation domain"/>
    <property type="match status" value="1"/>
</dbReference>
<reference evidence="7 8" key="1">
    <citation type="submission" date="2019-02" db="EMBL/GenBank/DDBJ databases">
        <title>Deep-cultivation of Planctomycetes and their phenomic and genomic characterization uncovers novel biology.</title>
        <authorList>
            <person name="Wiegand S."/>
            <person name="Jogler M."/>
            <person name="Boedeker C."/>
            <person name="Pinto D."/>
            <person name="Vollmers J."/>
            <person name="Rivas-Marin E."/>
            <person name="Kohn T."/>
            <person name="Peeters S.H."/>
            <person name="Heuer A."/>
            <person name="Rast P."/>
            <person name="Oberbeckmann S."/>
            <person name="Bunk B."/>
            <person name="Jeske O."/>
            <person name="Meyerdierks A."/>
            <person name="Storesund J.E."/>
            <person name="Kallscheuer N."/>
            <person name="Luecker S."/>
            <person name="Lage O.M."/>
            <person name="Pohl T."/>
            <person name="Merkel B.J."/>
            <person name="Hornburger P."/>
            <person name="Mueller R.-W."/>
            <person name="Bruemmer F."/>
            <person name="Labrenz M."/>
            <person name="Spormann A.M."/>
            <person name="Op den Camp H."/>
            <person name="Overmann J."/>
            <person name="Amann R."/>
            <person name="Jetten M.S.M."/>
            <person name="Mascher T."/>
            <person name="Medema M.H."/>
            <person name="Devos D.P."/>
            <person name="Kaster A.-K."/>
            <person name="Ovreas L."/>
            <person name="Rohde M."/>
            <person name="Galperin M.Y."/>
            <person name="Jogler C."/>
        </authorList>
    </citation>
    <scope>NUCLEOTIDE SEQUENCE [LARGE SCALE GENOMIC DNA]</scope>
    <source>
        <strain evidence="7 8">EC9</strain>
    </source>
</reference>